<protein>
    <recommendedName>
        <fullName evidence="4">Orn/DAP/Arg decarboxylase 2 N-terminal domain-containing protein</fullName>
    </recommendedName>
</protein>
<proteinExistence type="predicted"/>
<feature type="active site" description="Proton donor" evidence="3">
    <location>
        <position position="328"/>
    </location>
</feature>
<sequence>MNMREIDKTFLMEIAEEYGTPVYVISKRAIVESYNEFVTIAGKYFRNFLVAYSYKANRNPFVCSVFKDLGALADVVSGIELNVAKKVGLPGERIIFNSPYKTGEEIKESMELGIMSLNIDSLEELERVKRISHNIRGSLNVGVRIRPEIRAPIPPQFGLDLESAKKAVRKIKEYGFNFSQIHAHIGTQITDLVLWNKFSEFMRKAADDIEREIEVPAINMGGGYPLKRTPKLFDEETPSLENIMRSIREGLDDYNKTLIFEPGRILVGPSAILLTRVVSKKISRDGKPILIVDSSVYSVNTAFYLKHEVISVDREGRLVETDIYGCSCSATDALRIGCMLPPVREGDLLAIMDCGAYSFYLDPEFHRKRPKVLFVDEKGLREVRE</sequence>
<accession>A0A429GPB6</accession>
<feature type="modified residue" description="N6-(pyridoxal phosphate)lysine" evidence="3">
    <location>
        <position position="55"/>
    </location>
</feature>
<dbReference type="InterPro" id="IPR000183">
    <property type="entry name" value="Orn/DAP/Arg_de-COase"/>
</dbReference>
<dbReference type="GO" id="GO:0008836">
    <property type="term" value="F:diaminopimelate decarboxylase activity"/>
    <property type="evidence" value="ECO:0007669"/>
    <property type="project" value="TreeGrafter"/>
</dbReference>
<evidence type="ECO:0000313" key="8">
    <source>
        <dbReference type="Proteomes" id="UP000316217"/>
    </source>
</evidence>
<keyword evidence="7" id="KW-1185">Reference proteome</keyword>
<dbReference type="Proteomes" id="UP000277582">
    <property type="component" value="Unassembled WGS sequence"/>
</dbReference>
<evidence type="ECO:0000256" key="3">
    <source>
        <dbReference type="PIRSR" id="PIRSR600183-50"/>
    </source>
</evidence>
<comment type="cofactor">
    <cofactor evidence="1 3">
        <name>pyridoxal 5'-phosphate</name>
        <dbReference type="ChEBI" id="CHEBI:597326"/>
    </cofactor>
</comment>
<dbReference type="PANTHER" id="PTHR43727:SF2">
    <property type="entry name" value="GROUP IV DECARBOXYLASE"/>
    <property type="match status" value="1"/>
</dbReference>
<evidence type="ECO:0000256" key="2">
    <source>
        <dbReference type="ARBA" id="ARBA00022898"/>
    </source>
</evidence>
<dbReference type="EMBL" id="RXII01000097">
    <property type="protein sequence ID" value="RZN60003.1"/>
    <property type="molecule type" value="Genomic_DNA"/>
</dbReference>
<dbReference type="PANTHER" id="PTHR43727">
    <property type="entry name" value="DIAMINOPIMELATE DECARBOXYLASE"/>
    <property type="match status" value="1"/>
</dbReference>
<dbReference type="AlphaFoldDB" id="A0A429GPB6"/>
<reference evidence="6 8" key="2">
    <citation type="journal article" date="2019" name="Nat. Microbiol.">
        <title>Wide diversity of methane and short-chain alkane metabolisms in uncultured archaea.</title>
        <authorList>
            <person name="Borrel G."/>
            <person name="Adam P.S."/>
            <person name="McKay L.J."/>
            <person name="Chen L.X."/>
            <person name="Sierra-Garcia I.N."/>
            <person name="Sieber C.M."/>
            <person name="Letourneur Q."/>
            <person name="Ghozlane A."/>
            <person name="Andersen G.L."/>
            <person name="Li W.J."/>
            <person name="Hallam S.J."/>
            <person name="Muyzer G."/>
            <person name="de Oliveira V.M."/>
            <person name="Inskeep W.P."/>
            <person name="Banfield J.F."/>
            <person name="Gribaldo S."/>
        </authorList>
    </citation>
    <scope>NUCLEOTIDE SEQUENCE [LARGE SCALE GENOMIC DNA]</scope>
    <source>
        <strain evidence="6">NM4</strain>
    </source>
</reference>
<dbReference type="Gene3D" id="2.40.37.10">
    <property type="entry name" value="Lyase, Ornithine Decarboxylase, Chain A, domain 1"/>
    <property type="match status" value="1"/>
</dbReference>
<dbReference type="SUPFAM" id="SSF50621">
    <property type="entry name" value="Alanine racemase C-terminal domain-like"/>
    <property type="match status" value="1"/>
</dbReference>
<dbReference type="InterPro" id="IPR029066">
    <property type="entry name" value="PLP-binding_barrel"/>
</dbReference>
<keyword evidence="2 3" id="KW-0663">Pyridoxal phosphate</keyword>
<dbReference type="Proteomes" id="UP000316217">
    <property type="component" value="Unassembled WGS sequence"/>
</dbReference>
<reference evidence="5 7" key="1">
    <citation type="submission" date="2018-10" db="EMBL/GenBank/DDBJ databases">
        <title>Co-occurring genomic capacity for anaerobic methane metabolism and dissimilatory sulfite reduction discovered in the Korarchaeota.</title>
        <authorList>
            <person name="Mckay L.J."/>
            <person name="Dlakic M."/>
            <person name="Fields M.W."/>
            <person name="Delmont T.O."/>
            <person name="Eren A.M."/>
            <person name="Jay Z.J."/>
            <person name="Klingelsmith K.B."/>
            <person name="Rusch D.B."/>
            <person name="Inskeep W.P."/>
        </authorList>
    </citation>
    <scope>NUCLEOTIDE SEQUENCE [LARGE SCALE GENOMIC DNA]</scope>
    <source>
        <strain evidence="5 7">MDKW</strain>
    </source>
</reference>
<comment type="caution">
    <text evidence="5">The sequence shown here is derived from an EMBL/GenBank/DDBJ whole genome shotgun (WGS) entry which is preliminary data.</text>
</comment>
<dbReference type="Gene3D" id="3.20.20.10">
    <property type="entry name" value="Alanine racemase"/>
    <property type="match status" value="1"/>
</dbReference>
<dbReference type="InterPro" id="IPR022644">
    <property type="entry name" value="De-COase2_N"/>
</dbReference>
<evidence type="ECO:0000256" key="1">
    <source>
        <dbReference type="ARBA" id="ARBA00001933"/>
    </source>
</evidence>
<evidence type="ECO:0000313" key="7">
    <source>
        <dbReference type="Proteomes" id="UP000277582"/>
    </source>
</evidence>
<dbReference type="GO" id="GO:0009089">
    <property type="term" value="P:lysine biosynthetic process via diaminopimelate"/>
    <property type="evidence" value="ECO:0007669"/>
    <property type="project" value="TreeGrafter"/>
</dbReference>
<dbReference type="SUPFAM" id="SSF51419">
    <property type="entry name" value="PLP-binding barrel"/>
    <property type="match status" value="1"/>
</dbReference>
<evidence type="ECO:0000313" key="5">
    <source>
        <dbReference type="EMBL" id="RSN75772.1"/>
    </source>
</evidence>
<organism evidence="5 7">
    <name type="scientific">Candidatus Methanodesulfokora washburnensis</name>
    <dbReference type="NCBI Taxonomy" id="2478471"/>
    <lineage>
        <taxon>Archaea</taxon>
        <taxon>Thermoproteota</taxon>
        <taxon>Candidatus Korarchaeia</taxon>
        <taxon>Candidatus Korarchaeia incertae sedis</taxon>
        <taxon>Candidatus Methanodesulfokora</taxon>
    </lineage>
</organism>
<dbReference type="Pfam" id="PF02784">
    <property type="entry name" value="Orn_Arg_deC_N"/>
    <property type="match status" value="1"/>
</dbReference>
<dbReference type="InterPro" id="IPR009006">
    <property type="entry name" value="Ala_racemase/Decarboxylase_C"/>
</dbReference>
<evidence type="ECO:0000313" key="6">
    <source>
        <dbReference type="EMBL" id="RZN60003.1"/>
    </source>
</evidence>
<name>A0A429GPB6_9CREN</name>
<feature type="domain" description="Orn/DAP/Arg decarboxylase 2 N-terminal" evidence="4">
    <location>
        <begin position="43"/>
        <end position="267"/>
    </location>
</feature>
<dbReference type="EMBL" id="RCOS01000069">
    <property type="protein sequence ID" value="RSN75772.1"/>
    <property type="molecule type" value="Genomic_DNA"/>
</dbReference>
<dbReference type="PRINTS" id="PR01179">
    <property type="entry name" value="ODADCRBXLASE"/>
</dbReference>
<evidence type="ECO:0000259" key="4">
    <source>
        <dbReference type="Pfam" id="PF02784"/>
    </source>
</evidence>
<gene>
    <name evidence="5" type="ORF">D6D85_05575</name>
    <name evidence="6" type="ORF">EF810_06350</name>
</gene>